<evidence type="ECO:0000313" key="2">
    <source>
        <dbReference type="EMBL" id="KFW74653.1"/>
    </source>
</evidence>
<name>A0A093PCP5_9PASS</name>
<evidence type="ECO:0000256" key="1">
    <source>
        <dbReference type="SAM" id="MobiDB-lite"/>
    </source>
</evidence>
<protein>
    <submittedName>
        <fullName evidence="2">Uncharacterized protein</fullName>
    </submittedName>
</protein>
<organism evidence="2 3">
    <name type="scientific">Manacus vitellinus</name>
    <name type="common">golden-collared manakin</name>
    <dbReference type="NCBI Taxonomy" id="328815"/>
    <lineage>
        <taxon>Eukaryota</taxon>
        <taxon>Metazoa</taxon>
        <taxon>Chordata</taxon>
        <taxon>Craniata</taxon>
        <taxon>Vertebrata</taxon>
        <taxon>Euteleostomi</taxon>
        <taxon>Archelosauria</taxon>
        <taxon>Archosauria</taxon>
        <taxon>Dinosauria</taxon>
        <taxon>Saurischia</taxon>
        <taxon>Theropoda</taxon>
        <taxon>Coelurosauria</taxon>
        <taxon>Aves</taxon>
        <taxon>Neognathae</taxon>
        <taxon>Neoaves</taxon>
        <taxon>Telluraves</taxon>
        <taxon>Australaves</taxon>
        <taxon>Passeriformes</taxon>
        <taxon>Pipridae</taxon>
        <taxon>Manacus</taxon>
    </lineage>
</organism>
<gene>
    <name evidence="2" type="ORF">N305_03671</name>
</gene>
<accession>A0A093PCP5</accession>
<keyword evidence="3" id="KW-1185">Reference proteome</keyword>
<evidence type="ECO:0000313" key="3">
    <source>
        <dbReference type="Proteomes" id="UP000053258"/>
    </source>
</evidence>
<sequence>NTLLQQLTGRLVKRGRPSSREDKESSSSASQQFLNSQLPANFEEWIPPSSNKRHSPTVPLNLKRMCWATDLQSTCGHTGRDPVPESRENSEDYENLAQNERLSPGDTTSIVRTPLSAGVTNALFLKDTVLETFSPSECKNRLSSGNYSGGILERPTGWSPELFFQARTPFSNKPKY</sequence>
<reference evidence="2 3" key="1">
    <citation type="submission" date="2014-06" db="EMBL/GenBank/DDBJ databases">
        <title>Genome evolution of avian class.</title>
        <authorList>
            <person name="Zhang G."/>
            <person name="Li C."/>
        </authorList>
    </citation>
    <scope>NUCLEOTIDE SEQUENCE [LARGE SCALE GENOMIC DNA]</scope>
    <source>
        <strain evidence="2">BGI_N305</strain>
    </source>
</reference>
<dbReference type="EMBL" id="KL668898">
    <property type="protein sequence ID" value="KFW74653.1"/>
    <property type="molecule type" value="Genomic_DNA"/>
</dbReference>
<proteinExistence type="predicted"/>
<feature type="non-terminal residue" evidence="2">
    <location>
        <position position="176"/>
    </location>
</feature>
<dbReference type="Proteomes" id="UP000053258">
    <property type="component" value="Unassembled WGS sequence"/>
</dbReference>
<feature type="region of interest" description="Disordered" evidence="1">
    <location>
        <begin position="1"/>
        <end position="34"/>
    </location>
</feature>
<dbReference type="OrthoDB" id="9948238at2759"/>
<dbReference type="AlphaFoldDB" id="A0A093PCP5"/>
<feature type="non-terminal residue" evidence="2">
    <location>
        <position position="1"/>
    </location>
</feature>